<keyword evidence="3" id="KW-0812">Transmembrane</keyword>
<comment type="caution">
    <text evidence="5">The sequence shown here is derived from an EMBL/GenBank/DDBJ whole genome shotgun (WGS) entry which is preliminary data.</text>
</comment>
<dbReference type="Proteomes" id="UP000307768">
    <property type="component" value="Unassembled WGS sequence"/>
</dbReference>
<feature type="transmembrane region" description="Helical" evidence="3">
    <location>
        <begin position="95"/>
        <end position="115"/>
    </location>
</feature>
<feature type="transmembrane region" description="Helical" evidence="3">
    <location>
        <begin position="226"/>
        <end position="248"/>
    </location>
</feature>
<reference evidence="5 6" key="1">
    <citation type="submission" date="2019-09" db="EMBL/GenBank/DDBJ databases">
        <title>Mumia zhuanghuii sp. nov. isolated from the intestinal contents of plateau pika (Ochotona curzoniae) in the Qinghai-Tibet plateau of China.</title>
        <authorList>
            <person name="Tian Z."/>
        </authorList>
    </citation>
    <scope>NUCLEOTIDE SEQUENCE [LARGE SCALE GENOMIC DNA]</scope>
    <source>
        <strain evidence="6">350</strain>
    </source>
</reference>
<dbReference type="PANTHER" id="PTHR30487:SF0">
    <property type="entry name" value="PREPILIN LEADER PEPTIDASE_N-METHYLTRANSFERASE-RELATED"/>
    <property type="match status" value="1"/>
</dbReference>
<sequence length="249" mass="25360">MPEPLVAAVLAALVAALGGLLSPRVIARLPEPAPGPDDADEAGERDAADTPTPAPPPKIPYAELAAGRRLPLVLAVGAALLAGPVGWRTGLDPALPLWVAFAVLGAALAFIDWHTRLLPKRLVLPAYPIVLALAGLAALLGDGTDVLVRVAAGWAGVSGVYALLWIVAPRGLGYGDVRFSGIVAITLATLGWAELIVGAYAGFVLGAVGGIALVALRLAERRSFPFGPFMVLGAWAGAIWGSTLLGGWG</sequence>
<feature type="domain" description="Prepilin type IV endopeptidase peptidase" evidence="4">
    <location>
        <begin position="100"/>
        <end position="210"/>
    </location>
</feature>
<evidence type="ECO:0000256" key="3">
    <source>
        <dbReference type="SAM" id="Phobius"/>
    </source>
</evidence>
<dbReference type="OrthoDB" id="2087435at2"/>
<feature type="transmembrane region" description="Helical" evidence="3">
    <location>
        <begin position="146"/>
        <end position="168"/>
    </location>
</feature>
<feature type="region of interest" description="Disordered" evidence="2">
    <location>
        <begin position="31"/>
        <end position="58"/>
    </location>
</feature>
<dbReference type="InterPro" id="IPR000045">
    <property type="entry name" value="Prepilin_IV_endopep_pep"/>
</dbReference>
<dbReference type="Pfam" id="PF01478">
    <property type="entry name" value="Peptidase_A24"/>
    <property type="match status" value="1"/>
</dbReference>
<dbReference type="PANTHER" id="PTHR30487">
    <property type="entry name" value="TYPE 4 PREPILIN-LIKE PROTEINS LEADER PEPTIDE-PROCESSING ENZYME"/>
    <property type="match status" value="1"/>
</dbReference>
<keyword evidence="3" id="KW-0472">Membrane</keyword>
<dbReference type="GO" id="GO:0006465">
    <property type="term" value="P:signal peptide processing"/>
    <property type="evidence" value="ECO:0007669"/>
    <property type="project" value="TreeGrafter"/>
</dbReference>
<keyword evidence="3" id="KW-1133">Transmembrane helix</keyword>
<comment type="similarity">
    <text evidence="1">Belongs to the peptidase A24 family.</text>
</comment>
<dbReference type="InterPro" id="IPR050882">
    <property type="entry name" value="Prepilin_peptidase/N-MTase"/>
</dbReference>
<feature type="transmembrane region" description="Helical" evidence="3">
    <location>
        <begin position="199"/>
        <end position="219"/>
    </location>
</feature>
<accession>A0A5Q6RYU0</accession>
<evidence type="ECO:0000256" key="2">
    <source>
        <dbReference type="SAM" id="MobiDB-lite"/>
    </source>
</evidence>
<evidence type="ECO:0000259" key="4">
    <source>
        <dbReference type="Pfam" id="PF01478"/>
    </source>
</evidence>
<organism evidence="5 6">
    <name type="scientific">Mumia zhuanghuii</name>
    <dbReference type="NCBI Taxonomy" id="2585211"/>
    <lineage>
        <taxon>Bacteria</taxon>
        <taxon>Bacillati</taxon>
        <taxon>Actinomycetota</taxon>
        <taxon>Actinomycetes</taxon>
        <taxon>Propionibacteriales</taxon>
        <taxon>Nocardioidaceae</taxon>
        <taxon>Mumia</taxon>
    </lineage>
</organism>
<proteinExistence type="inferred from homology"/>
<gene>
    <name evidence="5" type="ORF">FE697_006485</name>
</gene>
<evidence type="ECO:0000256" key="1">
    <source>
        <dbReference type="ARBA" id="ARBA00005801"/>
    </source>
</evidence>
<dbReference type="GO" id="GO:0005886">
    <property type="term" value="C:plasma membrane"/>
    <property type="evidence" value="ECO:0007669"/>
    <property type="project" value="TreeGrafter"/>
</dbReference>
<dbReference type="EMBL" id="VDFQ02000002">
    <property type="protein sequence ID" value="KAA1423268.1"/>
    <property type="molecule type" value="Genomic_DNA"/>
</dbReference>
<dbReference type="RefSeq" id="WP_149768787.1">
    <property type="nucleotide sequence ID" value="NZ_VDFQ02000002.1"/>
</dbReference>
<evidence type="ECO:0000313" key="6">
    <source>
        <dbReference type="Proteomes" id="UP000307768"/>
    </source>
</evidence>
<feature type="transmembrane region" description="Helical" evidence="3">
    <location>
        <begin position="122"/>
        <end position="140"/>
    </location>
</feature>
<name>A0A5Q6RYU0_9ACTN</name>
<dbReference type="AlphaFoldDB" id="A0A5Q6RYU0"/>
<protein>
    <submittedName>
        <fullName evidence="5">Prepilin peptidase</fullName>
    </submittedName>
</protein>
<dbReference type="GO" id="GO:0004190">
    <property type="term" value="F:aspartic-type endopeptidase activity"/>
    <property type="evidence" value="ECO:0007669"/>
    <property type="project" value="InterPro"/>
</dbReference>
<evidence type="ECO:0000313" key="5">
    <source>
        <dbReference type="EMBL" id="KAA1423268.1"/>
    </source>
</evidence>